<proteinExistence type="predicted"/>
<protein>
    <submittedName>
        <fullName evidence="1">Uncharacterized protein</fullName>
    </submittedName>
</protein>
<dbReference type="EMBL" id="CP023737">
    <property type="protein sequence ID" value="ATQ67968.1"/>
    <property type="molecule type" value="Genomic_DNA"/>
</dbReference>
<dbReference type="Proteomes" id="UP000230709">
    <property type="component" value="Chromosome"/>
</dbReference>
<accession>A0A2D2CZ00</accession>
<reference evidence="2" key="1">
    <citation type="submission" date="2017-10" db="EMBL/GenBank/DDBJ databases">
        <title>Completed PacBio SMRT sequence of Methylosinus trichosporium OB3b reveals presence of a third large plasmid.</title>
        <authorList>
            <person name="Charles T.C."/>
            <person name="Lynch M.D.J."/>
            <person name="Heil J.R."/>
            <person name="Cheng J."/>
        </authorList>
    </citation>
    <scope>NUCLEOTIDE SEQUENCE [LARGE SCALE GENOMIC DNA]</scope>
    <source>
        <strain evidence="2">OB3b</strain>
    </source>
</reference>
<organism evidence="1 2">
    <name type="scientific">Methylosinus trichosporium (strain ATCC 35070 / NCIMB 11131 / UNIQEM 75 / OB3b)</name>
    <dbReference type="NCBI Taxonomy" id="595536"/>
    <lineage>
        <taxon>Bacteria</taxon>
        <taxon>Pseudomonadati</taxon>
        <taxon>Pseudomonadota</taxon>
        <taxon>Alphaproteobacteria</taxon>
        <taxon>Hyphomicrobiales</taxon>
        <taxon>Methylocystaceae</taxon>
        <taxon>Methylosinus</taxon>
    </lineage>
</organism>
<gene>
    <name evidence="1" type="ORF">CQW49_08750</name>
</gene>
<dbReference type="AlphaFoldDB" id="A0A2D2CZ00"/>
<name>A0A2D2CZ00_METT3</name>
<evidence type="ECO:0000313" key="2">
    <source>
        <dbReference type="Proteomes" id="UP000230709"/>
    </source>
</evidence>
<dbReference type="KEGG" id="mtw:CQW49_08750"/>
<sequence>MSEKTVVIHVRFYSDGSVSEIGERPMSLSGQQWFDKLTNTYAMDYMALTGGRGAFKLTPEELDTVKAAALQ</sequence>
<evidence type="ECO:0000313" key="1">
    <source>
        <dbReference type="EMBL" id="ATQ67968.1"/>
    </source>
</evidence>
<keyword evidence="2" id="KW-1185">Reference proteome</keyword>
<dbReference type="RefSeq" id="WP_004448265.1">
    <property type="nucleotide sequence ID" value="NZ_ADVE02000001.1"/>
</dbReference>
<dbReference type="STRING" id="595536.GCA_000178815_03402"/>